<feature type="region of interest" description="Disordered" evidence="2">
    <location>
        <begin position="1222"/>
        <end position="1260"/>
    </location>
</feature>
<feature type="compositionally biased region" description="Polar residues" evidence="2">
    <location>
        <begin position="650"/>
        <end position="667"/>
    </location>
</feature>
<dbReference type="PROSITE" id="PS50157">
    <property type="entry name" value="ZINC_FINGER_C2H2_2"/>
    <property type="match status" value="4"/>
</dbReference>
<reference evidence="4 5" key="1">
    <citation type="submission" date="2023-11" db="EMBL/GenBank/DDBJ databases">
        <authorList>
            <person name="Hedman E."/>
            <person name="Englund M."/>
            <person name="Stromberg M."/>
            <person name="Nyberg Akerstrom W."/>
            <person name="Nylinder S."/>
            <person name="Jareborg N."/>
            <person name="Kallberg Y."/>
            <person name="Kronander E."/>
        </authorList>
    </citation>
    <scope>NUCLEOTIDE SEQUENCE [LARGE SCALE GENOMIC DNA]</scope>
</reference>
<feature type="region of interest" description="Disordered" evidence="2">
    <location>
        <begin position="284"/>
        <end position="670"/>
    </location>
</feature>
<evidence type="ECO:0000256" key="1">
    <source>
        <dbReference type="PROSITE-ProRule" id="PRU00042"/>
    </source>
</evidence>
<dbReference type="PANTHER" id="PTHR47027">
    <property type="entry name" value="REVERSE TRANSCRIPTASE DOMAIN-CONTAINING PROTEIN"/>
    <property type="match status" value="1"/>
</dbReference>
<feature type="compositionally biased region" description="Low complexity" evidence="2">
    <location>
        <begin position="603"/>
        <end position="613"/>
    </location>
</feature>
<feature type="compositionally biased region" description="Low complexity" evidence="2">
    <location>
        <begin position="1022"/>
        <end position="1034"/>
    </location>
</feature>
<feature type="region of interest" description="Disordered" evidence="2">
    <location>
        <begin position="928"/>
        <end position="953"/>
    </location>
</feature>
<feature type="compositionally biased region" description="Acidic residues" evidence="2">
    <location>
        <begin position="443"/>
        <end position="454"/>
    </location>
</feature>
<keyword evidence="1" id="KW-0862">Zinc</keyword>
<gene>
    <name evidence="4" type="ORF">PARMNEM_LOCUS11361</name>
</gene>
<feature type="region of interest" description="Disordered" evidence="2">
    <location>
        <begin position="998"/>
        <end position="1034"/>
    </location>
</feature>
<proteinExistence type="predicted"/>
<dbReference type="SMART" id="SM00355">
    <property type="entry name" value="ZnF_C2H2"/>
    <property type="match status" value="4"/>
</dbReference>
<evidence type="ECO:0000259" key="3">
    <source>
        <dbReference type="PROSITE" id="PS50157"/>
    </source>
</evidence>
<feature type="compositionally biased region" description="Low complexity" evidence="2">
    <location>
        <begin position="455"/>
        <end position="475"/>
    </location>
</feature>
<feature type="compositionally biased region" description="Polar residues" evidence="2">
    <location>
        <begin position="543"/>
        <end position="563"/>
    </location>
</feature>
<dbReference type="Pfam" id="PF00096">
    <property type="entry name" value="zf-C2H2"/>
    <property type="match status" value="1"/>
</dbReference>
<comment type="caution">
    <text evidence="4">The sequence shown here is derived from an EMBL/GenBank/DDBJ whole genome shotgun (WGS) entry which is preliminary data.</text>
</comment>
<feature type="region of interest" description="Disordered" evidence="2">
    <location>
        <begin position="1"/>
        <end position="22"/>
    </location>
</feature>
<dbReference type="Proteomes" id="UP001314205">
    <property type="component" value="Unassembled WGS sequence"/>
</dbReference>
<feature type="compositionally biased region" description="Basic and acidic residues" evidence="2">
    <location>
        <begin position="425"/>
        <end position="442"/>
    </location>
</feature>
<keyword evidence="5" id="KW-1185">Reference proteome</keyword>
<feature type="domain" description="C2H2-type" evidence="3">
    <location>
        <begin position="817"/>
        <end position="846"/>
    </location>
</feature>
<feature type="region of interest" description="Disordered" evidence="2">
    <location>
        <begin position="190"/>
        <end position="225"/>
    </location>
</feature>
<feature type="region of interest" description="Disordered" evidence="2">
    <location>
        <begin position="704"/>
        <end position="771"/>
    </location>
</feature>
<feature type="compositionally biased region" description="Polar residues" evidence="2">
    <location>
        <begin position="737"/>
        <end position="767"/>
    </location>
</feature>
<dbReference type="PANTHER" id="PTHR47027:SF20">
    <property type="entry name" value="REVERSE TRANSCRIPTASE-LIKE PROTEIN WITH RNA-DIRECTED DNA POLYMERASE DOMAIN"/>
    <property type="match status" value="1"/>
</dbReference>
<organism evidence="4 5">
    <name type="scientific">Parnassius mnemosyne</name>
    <name type="common">clouded apollo</name>
    <dbReference type="NCBI Taxonomy" id="213953"/>
    <lineage>
        <taxon>Eukaryota</taxon>
        <taxon>Metazoa</taxon>
        <taxon>Ecdysozoa</taxon>
        <taxon>Arthropoda</taxon>
        <taxon>Hexapoda</taxon>
        <taxon>Insecta</taxon>
        <taxon>Pterygota</taxon>
        <taxon>Neoptera</taxon>
        <taxon>Endopterygota</taxon>
        <taxon>Lepidoptera</taxon>
        <taxon>Glossata</taxon>
        <taxon>Ditrysia</taxon>
        <taxon>Papilionoidea</taxon>
        <taxon>Papilionidae</taxon>
        <taxon>Parnassiinae</taxon>
        <taxon>Parnassini</taxon>
        <taxon>Parnassius</taxon>
        <taxon>Driopa</taxon>
    </lineage>
</organism>
<feature type="region of interest" description="Disordered" evidence="2">
    <location>
        <begin position="1099"/>
        <end position="1154"/>
    </location>
</feature>
<dbReference type="SUPFAM" id="SSF57667">
    <property type="entry name" value="beta-beta-alpha zinc fingers"/>
    <property type="match status" value="1"/>
</dbReference>
<sequence length="1412" mass="154586">MATKLESEYPHSPTNDESDKTKIMTNGEKIPVLLENKTIEYVDEYIYLGQNICFVNRTTKEVERRIALAWKKYWSLKEIFKGNFPLQIKKKIMDSNVLPTLTYGCQTWVCNAEIKRKIRSFQRATERSMLKIKLQNRINSSKIRRRTKITDALTTIARLKWKCAGHVIRSSDGRWSERILHWFPRDDGEGDVTLENKEEDTVENSYEEEDEEKEEEEETKNPVNNDFANILKKLESVGALLKKPKKEEEYRCFTCNKDFSNWDSLENHLIQHVSLPSVVLDKLPSDEEDTAPSGDENWSDEDVPQPPQKSDPKKAPQKVDISQILKKTGLSIKKKGDTDKSSDAALNKLSGLGFTIRKNSTPIKKEKNDEPEQQNESDLMKKLGKLGGIKLKLKSDGNNTNTFKVINGLKDFKASDDEDEGSENEDSKNDEDSSEEIKHKNEEEDCNQESDEEQCVNNSRRSSENSESGGSNRGNQIKNIKTEPIATPKRVGPASKTSNECSSKSTKEPPAKTSVNDNQVKAKESSKTTALETPAKPSRRPSVKQTPKRGTNNAQPLKTQDQPQAIKKDSSPAKEVQTATPERRESNNDINLENVVVKKEVPEPVSSESQSLSTPLFSAQIKSERSSPIPPDRAVTPVIARVKTEPDVPATTSSQPIFSSSNVTSAPVTPLLPVTKTEDTSMTIIEINGDSNDEDDDCCVVSSTPAPDVKPVIPKTENPAQPPPPAYPTPMSYPTSAQSSYNTAPSLSSRLSATPSTEKQHNFNWNAPDSKPPIDMLEKSADEIFESLLSSSTKKENMSSLSDASEYISLDTLGPQHSCEVCNTRFTDISLLEEHRRISGHSNSLMNASSSTLMPYNPTSNILSSLLPVKQLAEQVGKLSTIGSSSSGFTHQQNVMINIQAYPGGGGVMVPPQPYNAYASPQAGYPQSPNNMYSSPGQTMPGQYPGSNYAQSNYGQYPSPMSKAGYPGAMPQNIYSNAPSPYSTASPLQSMQQSVYGQTTPGLHNQHTVMGPPGSSPSQGYASAPSPSSKQSPSNIRIQNVQTFPPGQIVGGSAQSMNNQTMGQVMGSNQQHMHGQEMSSGQTVPGQITAPTQIRMAAGANVTGSRPRMPNIRGTRPSIRPGIQVHGQVRGAVKQGPRMPLKRPGTIVGGPVQKRRPDMLLPGKHDNEDCQVMAMQKQRDGLPMIQSVQGAKDKLNLGSQISITKKTVNKEANAMANVLASRGISVKQKQKSRSPSPQRPLPNIPNLGAGVSIKHSSKSSNFSIPEAKVGGGMMACKICKKMFMNSTSLSVHMTNAHPQSKIPVFKCDECPASYPKSLQLQHHKRVFHNVSGPNRELGLPVVDLSQEDNLKRLSSLGIYSFIPLANREQANGCFGIPVISVHNVQNGMTSSLQALGADGLLSLGPLKPLPNS</sequence>
<evidence type="ECO:0000313" key="5">
    <source>
        <dbReference type="Proteomes" id="UP001314205"/>
    </source>
</evidence>
<keyword evidence="1" id="KW-0479">Metal-binding</keyword>
<dbReference type="InterPro" id="IPR013087">
    <property type="entry name" value="Znf_C2H2_type"/>
</dbReference>
<dbReference type="InterPro" id="IPR036236">
    <property type="entry name" value="Znf_C2H2_sf"/>
</dbReference>
<feature type="compositionally biased region" description="Acidic residues" evidence="2">
    <location>
        <begin position="190"/>
        <end position="218"/>
    </location>
</feature>
<name>A0AAV1L6N7_9NEOP</name>
<dbReference type="GO" id="GO:0008270">
    <property type="term" value="F:zinc ion binding"/>
    <property type="evidence" value="ECO:0007669"/>
    <property type="project" value="UniProtKB-KW"/>
</dbReference>
<evidence type="ECO:0000313" key="4">
    <source>
        <dbReference type="EMBL" id="CAK1591080.1"/>
    </source>
</evidence>
<feature type="domain" description="C2H2-type" evidence="3">
    <location>
        <begin position="1274"/>
        <end position="1302"/>
    </location>
</feature>
<dbReference type="Gene3D" id="3.30.160.60">
    <property type="entry name" value="Classic Zinc Finger"/>
    <property type="match status" value="1"/>
</dbReference>
<feature type="compositionally biased region" description="Polar residues" evidence="2">
    <location>
        <begin position="998"/>
        <end position="1008"/>
    </location>
</feature>
<feature type="compositionally biased region" description="Polar residues" evidence="2">
    <location>
        <begin position="495"/>
        <end position="504"/>
    </location>
</feature>
<keyword evidence="1" id="KW-0863">Zinc-finger</keyword>
<feature type="domain" description="C2H2-type" evidence="3">
    <location>
        <begin position="1305"/>
        <end position="1333"/>
    </location>
</feature>
<feature type="domain" description="C2H2-type" evidence="3">
    <location>
        <begin position="250"/>
        <end position="277"/>
    </location>
</feature>
<evidence type="ECO:0000256" key="2">
    <source>
        <dbReference type="SAM" id="MobiDB-lite"/>
    </source>
</evidence>
<protein>
    <recommendedName>
        <fullName evidence="3">C2H2-type domain-containing protein</fullName>
    </recommendedName>
</protein>
<accession>A0AAV1L6N7</accession>
<dbReference type="EMBL" id="CAVLGL010000086">
    <property type="protein sequence ID" value="CAK1591080.1"/>
    <property type="molecule type" value="Genomic_DNA"/>
</dbReference>
<dbReference type="PROSITE" id="PS00028">
    <property type="entry name" value="ZINC_FINGER_C2H2_1"/>
    <property type="match status" value="4"/>
</dbReference>